<comment type="caution">
    <text evidence="2">The sequence shown here is derived from an EMBL/GenBank/DDBJ whole genome shotgun (WGS) entry which is preliminary data.</text>
</comment>
<dbReference type="EMBL" id="JAYMRS010000005">
    <property type="protein sequence ID" value="MFB8769271.1"/>
    <property type="molecule type" value="Genomic_DNA"/>
</dbReference>
<evidence type="ECO:0000313" key="3">
    <source>
        <dbReference type="Proteomes" id="UP001585053"/>
    </source>
</evidence>
<proteinExistence type="predicted"/>
<sequence>MGVGRGALSAPGQDGAPIECDEHGTPEIHRRPRSRRAPRRASIDDRCIEANRASDLPGSERGEALGLLFRGQAGVRAGRAEEAITDIESALARFEALSESDGRMSARGRVWLGEAHAAAGRHREAITALNLAIEDLGAGDQHYYRAEAYVLLADLYEEIGAPGEARARLVEAERLYRGLESPRAVSVAERIARSGPPSG</sequence>
<name>A0ABV5DXF1_9ACTN</name>
<feature type="compositionally biased region" description="Basic and acidic residues" evidence="1">
    <location>
        <begin position="20"/>
        <end position="29"/>
    </location>
</feature>
<feature type="region of interest" description="Disordered" evidence="1">
    <location>
        <begin position="1"/>
        <end position="44"/>
    </location>
</feature>
<protein>
    <submittedName>
        <fullName evidence="2">Tetratricopeptide repeat protein</fullName>
    </submittedName>
</protein>
<accession>A0ABV5DXF1</accession>
<evidence type="ECO:0000313" key="2">
    <source>
        <dbReference type="EMBL" id="MFB8769271.1"/>
    </source>
</evidence>
<dbReference type="InterPro" id="IPR011990">
    <property type="entry name" value="TPR-like_helical_dom_sf"/>
</dbReference>
<organism evidence="2 3">
    <name type="scientific">Nocardiopsis alba</name>
    <dbReference type="NCBI Taxonomy" id="53437"/>
    <lineage>
        <taxon>Bacteria</taxon>
        <taxon>Bacillati</taxon>
        <taxon>Actinomycetota</taxon>
        <taxon>Actinomycetes</taxon>
        <taxon>Streptosporangiales</taxon>
        <taxon>Nocardiopsidaceae</taxon>
        <taxon>Nocardiopsis</taxon>
    </lineage>
</organism>
<dbReference type="Pfam" id="PF13424">
    <property type="entry name" value="TPR_12"/>
    <property type="match status" value="1"/>
</dbReference>
<gene>
    <name evidence="2" type="ORF">VSQ78_16315</name>
</gene>
<dbReference type="Proteomes" id="UP001585053">
    <property type="component" value="Unassembled WGS sequence"/>
</dbReference>
<feature type="compositionally biased region" description="Basic residues" evidence="1">
    <location>
        <begin position="30"/>
        <end position="39"/>
    </location>
</feature>
<dbReference type="SUPFAM" id="SSF48452">
    <property type="entry name" value="TPR-like"/>
    <property type="match status" value="1"/>
</dbReference>
<evidence type="ECO:0000256" key="1">
    <source>
        <dbReference type="SAM" id="MobiDB-lite"/>
    </source>
</evidence>
<keyword evidence="3" id="KW-1185">Reference proteome</keyword>
<reference evidence="2 3" key="1">
    <citation type="submission" date="2024-01" db="EMBL/GenBank/DDBJ databases">
        <title>Genome mining of biosynthetic gene clusters to explore secondary metabolites of Streptomyces sp.</title>
        <authorList>
            <person name="Baig A."/>
            <person name="Ajitkumar Shintre N."/>
            <person name="Kumar H."/>
            <person name="Anbarasu A."/>
            <person name="Ramaiah S."/>
        </authorList>
    </citation>
    <scope>NUCLEOTIDE SEQUENCE [LARGE SCALE GENOMIC DNA]</scope>
    <source>
        <strain evidence="2 3">A01</strain>
    </source>
</reference>
<dbReference type="Gene3D" id="1.25.40.10">
    <property type="entry name" value="Tetratricopeptide repeat domain"/>
    <property type="match status" value="1"/>
</dbReference>
<dbReference type="RefSeq" id="WP_014910260.1">
    <property type="nucleotide sequence ID" value="NZ_JAYMRS010000005.1"/>
</dbReference>